<dbReference type="SMART" id="SM00382">
    <property type="entry name" value="AAA"/>
    <property type="match status" value="1"/>
</dbReference>
<dbReference type="Pfam" id="PF00005">
    <property type="entry name" value="ABC_tran"/>
    <property type="match status" value="1"/>
</dbReference>
<reference evidence="10" key="1">
    <citation type="submission" date="2018-07" db="EMBL/GenBank/DDBJ databases">
        <title>Genome sequencing of Paracoccus sp. SC2-6.</title>
        <authorList>
            <person name="Heo J."/>
            <person name="Kim S.-J."/>
            <person name="Kwon S.-W."/>
        </authorList>
    </citation>
    <scope>NUCLEOTIDE SEQUENCE [LARGE SCALE GENOMIC DNA]</scope>
    <source>
        <strain evidence="10">SC2-6</strain>
    </source>
</reference>
<evidence type="ECO:0000256" key="5">
    <source>
        <dbReference type="ARBA" id="ARBA00022741"/>
    </source>
</evidence>
<dbReference type="InterPro" id="IPR013563">
    <property type="entry name" value="Oligopep_ABC_C"/>
</dbReference>
<dbReference type="GO" id="GO:0005886">
    <property type="term" value="C:plasma membrane"/>
    <property type="evidence" value="ECO:0007669"/>
    <property type="project" value="UniProtKB-SubCell"/>
</dbReference>
<dbReference type="Proteomes" id="UP000252023">
    <property type="component" value="Chromosome"/>
</dbReference>
<evidence type="ECO:0000256" key="1">
    <source>
        <dbReference type="ARBA" id="ARBA00004417"/>
    </source>
</evidence>
<dbReference type="GO" id="GO:0005524">
    <property type="term" value="F:ATP binding"/>
    <property type="evidence" value="ECO:0007669"/>
    <property type="project" value="UniProtKB-KW"/>
</dbReference>
<evidence type="ECO:0000256" key="7">
    <source>
        <dbReference type="ARBA" id="ARBA00023136"/>
    </source>
</evidence>
<dbReference type="PANTHER" id="PTHR43297:SF7">
    <property type="entry name" value="D,D-DIPEPTIDE TRANSPORT ATP-BINDING PROTEIN DDPD-RELATED"/>
    <property type="match status" value="1"/>
</dbReference>
<dbReference type="GO" id="GO:0016887">
    <property type="term" value="F:ATP hydrolysis activity"/>
    <property type="evidence" value="ECO:0007669"/>
    <property type="project" value="InterPro"/>
</dbReference>
<evidence type="ECO:0000256" key="2">
    <source>
        <dbReference type="ARBA" id="ARBA00005417"/>
    </source>
</evidence>
<dbReference type="GO" id="GO:0055085">
    <property type="term" value="P:transmembrane transport"/>
    <property type="evidence" value="ECO:0007669"/>
    <property type="project" value="UniProtKB-ARBA"/>
</dbReference>
<evidence type="ECO:0000313" key="9">
    <source>
        <dbReference type="EMBL" id="AXC50438.1"/>
    </source>
</evidence>
<dbReference type="FunFam" id="3.40.50.300:FF:000016">
    <property type="entry name" value="Oligopeptide ABC transporter ATP-binding component"/>
    <property type="match status" value="1"/>
</dbReference>
<sequence>MAALLETRDLTVRFATNDGEVKAVNGIDLSLAPGETLGIVGESGSGKSQFAFAIMGLLARNGRAEGSVRFDGAEILNAPAKVLNRIRAEKIAMIFQDPMTSLNPYMRVADQMAEVLVLHKGKSHRDAVKESARMLDAVRIPDAKGRINLYPHEFSGGMRQRVMIAMALLCRPRLLIADEPTTALDVTVQAQIMRLLDDLRAEFGMAMILITHDLGVIAGSCERVVVMYGGRIREGAPVDQLFASPAHPYTRGLLAAIPRVDQQGEALAAIPGSPPNMTSPPPGCAYAPRCGWRMEVCTTTPPELLNWAPGRTRACHAPAPEVTDGPLRQLADLPEVAEADADFGAAQLAEVLPDGAVAAGGVVGVTPEGGGPRP</sequence>
<keyword evidence="6 9" id="KW-0067">ATP-binding</keyword>
<accession>A0A344PM33</accession>
<dbReference type="EMBL" id="CP030918">
    <property type="protein sequence ID" value="AXC50438.1"/>
    <property type="molecule type" value="Genomic_DNA"/>
</dbReference>
<dbReference type="InterPro" id="IPR027417">
    <property type="entry name" value="P-loop_NTPase"/>
</dbReference>
<comment type="similarity">
    <text evidence="2">Belongs to the ABC transporter superfamily.</text>
</comment>
<keyword evidence="5" id="KW-0547">Nucleotide-binding</keyword>
<evidence type="ECO:0000313" key="10">
    <source>
        <dbReference type="Proteomes" id="UP000252023"/>
    </source>
</evidence>
<proteinExistence type="inferred from homology"/>
<comment type="subcellular location">
    <subcellularLocation>
        <location evidence="1">Cell inner membrane</location>
        <topology evidence="1">Peripheral membrane protein</topology>
    </subcellularLocation>
</comment>
<evidence type="ECO:0000259" key="8">
    <source>
        <dbReference type="PROSITE" id="PS50893"/>
    </source>
</evidence>
<dbReference type="CDD" id="cd03257">
    <property type="entry name" value="ABC_NikE_OppD_transporters"/>
    <property type="match status" value="1"/>
</dbReference>
<keyword evidence="10" id="KW-1185">Reference proteome</keyword>
<dbReference type="PANTHER" id="PTHR43297">
    <property type="entry name" value="OLIGOPEPTIDE TRANSPORT ATP-BINDING PROTEIN APPD"/>
    <property type="match status" value="1"/>
</dbReference>
<keyword evidence="7" id="KW-0472">Membrane</keyword>
<dbReference type="InterPro" id="IPR050388">
    <property type="entry name" value="ABC_Ni/Peptide_Import"/>
</dbReference>
<dbReference type="InterPro" id="IPR017871">
    <property type="entry name" value="ABC_transporter-like_CS"/>
</dbReference>
<dbReference type="InterPro" id="IPR003439">
    <property type="entry name" value="ABC_transporter-like_ATP-bd"/>
</dbReference>
<protein>
    <submittedName>
        <fullName evidence="9">ATP-binding cassette domain-containing protein</fullName>
    </submittedName>
</protein>
<dbReference type="Gene3D" id="3.40.50.300">
    <property type="entry name" value="P-loop containing nucleotide triphosphate hydrolases"/>
    <property type="match status" value="1"/>
</dbReference>
<dbReference type="RefSeq" id="WP_114076755.1">
    <property type="nucleotide sequence ID" value="NZ_CP030918.1"/>
</dbReference>
<gene>
    <name evidence="9" type="ORF">DRW48_12780</name>
</gene>
<feature type="domain" description="ABC transporter" evidence="8">
    <location>
        <begin position="5"/>
        <end position="254"/>
    </location>
</feature>
<dbReference type="KEGG" id="pars:DRW48_12780"/>
<dbReference type="InterPro" id="IPR003593">
    <property type="entry name" value="AAA+_ATPase"/>
</dbReference>
<keyword evidence="4" id="KW-1003">Cell membrane</keyword>
<dbReference type="NCBIfam" id="TIGR01727">
    <property type="entry name" value="oligo_HPY"/>
    <property type="match status" value="1"/>
</dbReference>
<keyword evidence="3" id="KW-0813">Transport</keyword>
<dbReference type="SUPFAM" id="SSF52540">
    <property type="entry name" value="P-loop containing nucleoside triphosphate hydrolases"/>
    <property type="match status" value="1"/>
</dbReference>
<evidence type="ECO:0000256" key="6">
    <source>
        <dbReference type="ARBA" id="ARBA00022840"/>
    </source>
</evidence>
<organism evidence="9 10">
    <name type="scientific">Paracoccus suum</name>
    <dbReference type="NCBI Taxonomy" id="2259340"/>
    <lineage>
        <taxon>Bacteria</taxon>
        <taxon>Pseudomonadati</taxon>
        <taxon>Pseudomonadota</taxon>
        <taxon>Alphaproteobacteria</taxon>
        <taxon>Rhodobacterales</taxon>
        <taxon>Paracoccaceae</taxon>
        <taxon>Paracoccus</taxon>
    </lineage>
</organism>
<dbReference type="GO" id="GO:0015833">
    <property type="term" value="P:peptide transport"/>
    <property type="evidence" value="ECO:0007669"/>
    <property type="project" value="InterPro"/>
</dbReference>
<dbReference type="PROSITE" id="PS50893">
    <property type="entry name" value="ABC_TRANSPORTER_2"/>
    <property type="match status" value="1"/>
</dbReference>
<name>A0A344PM33_9RHOB</name>
<dbReference type="Pfam" id="PF08352">
    <property type="entry name" value="oligo_HPY"/>
    <property type="match status" value="1"/>
</dbReference>
<evidence type="ECO:0000256" key="4">
    <source>
        <dbReference type="ARBA" id="ARBA00022475"/>
    </source>
</evidence>
<dbReference type="OrthoDB" id="9802264at2"/>
<dbReference type="PROSITE" id="PS00211">
    <property type="entry name" value="ABC_TRANSPORTER_1"/>
    <property type="match status" value="1"/>
</dbReference>
<dbReference type="AlphaFoldDB" id="A0A344PM33"/>
<evidence type="ECO:0000256" key="3">
    <source>
        <dbReference type="ARBA" id="ARBA00022448"/>
    </source>
</evidence>